<gene>
    <name evidence="3" type="primary">LOC104706306</name>
</gene>
<proteinExistence type="predicted"/>
<evidence type="ECO:0000256" key="1">
    <source>
        <dbReference type="SAM" id="MobiDB-lite"/>
    </source>
</evidence>
<keyword evidence="2" id="KW-1185">Reference proteome</keyword>
<feature type="region of interest" description="Disordered" evidence="1">
    <location>
        <begin position="108"/>
        <end position="158"/>
    </location>
</feature>
<protein>
    <submittedName>
        <fullName evidence="3">Glutathione S-transferase T2-like</fullName>
    </submittedName>
</protein>
<accession>A0ABM0T4J9</accession>
<reference evidence="2" key="1">
    <citation type="journal article" date="2014" name="Nat. Commun.">
        <title>The emerging biofuel crop Camelina sativa retains a highly undifferentiated hexaploid genome structure.</title>
        <authorList>
            <person name="Kagale S."/>
            <person name="Koh C."/>
            <person name="Nixon J."/>
            <person name="Bollina V."/>
            <person name="Clarke W.E."/>
            <person name="Tuteja R."/>
            <person name="Spillane C."/>
            <person name="Robinson S.J."/>
            <person name="Links M.G."/>
            <person name="Clarke C."/>
            <person name="Higgins E.E."/>
            <person name="Huebert T."/>
            <person name="Sharpe A.G."/>
            <person name="Parkin I.A."/>
        </authorList>
    </citation>
    <scope>NUCLEOTIDE SEQUENCE [LARGE SCALE GENOMIC DNA]</scope>
    <source>
        <strain evidence="2">cv. DH55</strain>
    </source>
</reference>
<evidence type="ECO:0000313" key="2">
    <source>
        <dbReference type="Proteomes" id="UP000694864"/>
    </source>
</evidence>
<reference evidence="3" key="2">
    <citation type="submission" date="2025-08" db="UniProtKB">
        <authorList>
            <consortium name="RefSeq"/>
        </authorList>
    </citation>
    <scope>IDENTIFICATION</scope>
    <source>
        <tissue evidence="3">Leaf</tissue>
    </source>
</reference>
<dbReference type="PANTHER" id="PTHR45023:SF4">
    <property type="entry name" value="GLYCINE-RICH PROTEIN-RELATED"/>
    <property type="match status" value="1"/>
</dbReference>
<dbReference type="PANTHER" id="PTHR45023">
    <property type="match status" value="1"/>
</dbReference>
<evidence type="ECO:0000313" key="3">
    <source>
        <dbReference type="RefSeq" id="XP_010420789.1"/>
    </source>
</evidence>
<dbReference type="GeneID" id="104706306"/>
<sequence>MRIQCGRFWAHIAAYYAASLKLAGADKRESTHCKQRWQKINEHVCKFVGSYEAPTRQRASGQNEDDVMKLAYQIFSNDYKIKFTLEHAWREFRHDQKWIASLTKGTAGTKRRKCNDGSAQDTSSKGKTHGEDESLSRSPGVKAAKGKGKKKNNTTSTTNTCDEQKALLEFQMLELQRMYEIKGFCFAKEGFCYA</sequence>
<dbReference type="Proteomes" id="UP000694864">
    <property type="component" value="Chromosome 1"/>
</dbReference>
<organism evidence="2 3">
    <name type="scientific">Camelina sativa</name>
    <name type="common">False flax</name>
    <name type="synonym">Myagrum sativum</name>
    <dbReference type="NCBI Taxonomy" id="90675"/>
    <lineage>
        <taxon>Eukaryota</taxon>
        <taxon>Viridiplantae</taxon>
        <taxon>Streptophyta</taxon>
        <taxon>Embryophyta</taxon>
        <taxon>Tracheophyta</taxon>
        <taxon>Spermatophyta</taxon>
        <taxon>Magnoliopsida</taxon>
        <taxon>eudicotyledons</taxon>
        <taxon>Gunneridae</taxon>
        <taxon>Pentapetalae</taxon>
        <taxon>rosids</taxon>
        <taxon>malvids</taxon>
        <taxon>Brassicales</taxon>
        <taxon>Brassicaceae</taxon>
        <taxon>Camelineae</taxon>
        <taxon>Camelina</taxon>
    </lineage>
</organism>
<dbReference type="RefSeq" id="XP_010420789.1">
    <property type="nucleotide sequence ID" value="XM_010422487.1"/>
</dbReference>
<name>A0ABM0T4J9_CAMSA</name>